<evidence type="ECO:0000256" key="2">
    <source>
        <dbReference type="SAM" id="MobiDB-lite"/>
    </source>
</evidence>
<feature type="region of interest" description="Disordered" evidence="2">
    <location>
        <begin position="15"/>
        <end position="50"/>
    </location>
</feature>
<comment type="similarity">
    <text evidence="1">Belongs to the TMA16 family.</text>
</comment>
<dbReference type="InterPro" id="IPR038356">
    <property type="entry name" value="Tma16_sf"/>
</dbReference>
<dbReference type="GO" id="GO:0005634">
    <property type="term" value="C:nucleus"/>
    <property type="evidence" value="ECO:0007669"/>
    <property type="project" value="TreeGrafter"/>
</dbReference>
<dbReference type="Proteomes" id="UP001175211">
    <property type="component" value="Unassembled WGS sequence"/>
</dbReference>
<reference evidence="3" key="1">
    <citation type="submission" date="2023-06" db="EMBL/GenBank/DDBJ databases">
        <authorList>
            <consortium name="Lawrence Berkeley National Laboratory"/>
            <person name="Ahrendt S."/>
            <person name="Sahu N."/>
            <person name="Indic B."/>
            <person name="Wong-Bajracharya J."/>
            <person name="Merenyi Z."/>
            <person name="Ke H.-M."/>
            <person name="Monk M."/>
            <person name="Kocsube S."/>
            <person name="Drula E."/>
            <person name="Lipzen A."/>
            <person name="Balint B."/>
            <person name="Henrissat B."/>
            <person name="Andreopoulos B."/>
            <person name="Martin F.M."/>
            <person name="Harder C.B."/>
            <person name="Rigling D."/>
            <person name="Ford K.L."/>
            <person name="Foster G.D."/>
            <person name="Pangilinan J."/>
            <person name="Papanicolaou A."/>
            <person name="Barry K."/>
            <person name="LaButti K."/>
            <person name="Viragh M."/>
            <person name="Koriabine M."/>
            <person name="Yan M."/>
            <person name="Riley R."/>
            <person name="Champramary S."/>
            <person name="Plett K.L."/>
            <person name="Tsai I.J."/>
            <person name="Slot J."/>
            <person name="Sipos G."/>
            <person name="Plett J."/>
            <person name="Nagy L.G."/>
            <person name="Grigoriev I.V."/>
        </authorList>
    </citation>
    <scope>NUCLEOTIDE SEQUENCE</scope>
    <source>
        <strain evidence="3">CCBAS 213</strain>
    </source>
</reference>
<dbReference type="GeneID" id="85361082"/>
<dbReference type="Gene3D" id="1.20.1440.170">
    <property type="entry name" value="Translation machinery-associated protein 16-like"/>
    <property type="match status" value="1"/>
</dbReference>
<protein>
    <recommendedName>
        <fullName evidence="5">Translation machinery-associated protein 16</fullName>
    </recommendedName>
</protein>
<evidence type="ECO:0008006" key="5">
    <source>
        <dbReference type="Google" id="ProtNLM"/>
    </source>
</evidence>
<dbReference type="AlphaFoldDB" id="A0AA39N4D4"/>
<dbReference type="RefSeq" id="XP_060330025.1">
    <property type="nucleotide sequence ID" value="XM_060477534.1"/>
</dbReference>
<comment type="caution">
    <text evidence="3">The sequence shown here is derived from an EMBL/GenBank/DDBJ whole genome shotgun (WGS) entry which is preliminary data.</text>
</comment>
<evidence type="ECO:0000313" key="3">
    <source>
        <dbReference type="EMBL" id="KAK0457726.1"/>
    </source>
</evidence>
<dbReference type="Pfam" id="PF11176">
    <property type="entry name" value="Tma16"/>
    <property type="match status" value="1"/>
</dbReference>
<keyword evidence="4" id="KW-1185">Reference proteome</keyword>
<accession>A0AA39N4D4</accession>
<organism evidence="3 4">
    <name type="scientific">Armillaria tabescens</name>
    <name type="common">Ringless honey mushroom</name>
    <name type="synonym">Agaricus tabescens</name>
    <dbReference type="NCBI Taxonomy" id="1929756"/>
    <lineage>
        <taxon>Eukaryota</taxon>
        <taxon>Fungi</taxon>
        <taxon>Dikarya</taxon>
        <taxon>Basidiomycota</taxon>
        <taxon>Agaricomycotina</taxon>
        <taxon>Agaricomycetes</taxon>
        <taxon>Agaricomycetidae</taxon>
        <taxon>Agaricales</taxon>
        <taxon>Marasmiineae</taxon>
        <taxon>Physalacriaceae</taxon>
        <taxon>Desarmillaria</taxon>
    </lineage>
</organism>
<dbReference type="InterPro" id="IPR021346">
    <property type="entry name" value="Tma16"/>
</dbReference>
<evidence type="ECO:0000256" key="1">
    <source>
        <dbReference type="ARBA" id="ARBA00034127"/>
    </source>
</evidence>
<proteinExistence type="inferred from homology"/>
<evidence type="ECO:0000313" key="4">
    <source>
        <dbReference type="Proteomes" id="UP001175211"/>
    </source>
</evidence>
<gene>
    <name evidence="3" type="ORF">EV420DRAFT_1643581</name>
</gene>
<dbReference type="PANTHER" id="PTHR13349">
    <property type="entry name" value="TRANSLATION MACHINERY-ASSOCIATED PROTEIN 16"/>
    <property type="match status" value="1"/>
</dbReference>
<dbReference type="EMBL" id="JAUEPS010000020">
    <property type="protein sequence ID" value="KAK0457726.1"/>
    <property type="molecule type" value="Genomic_DNA"/>
</dbReference>
<name>A0AA39N4D4_ARMTA</name>
<sequence>MNFYPTKHHLFKIRPLKNDRHGSFKSRQGSSRKDEEGKIHHPQSRKAGQLARKALRKGKLGGQASNRGKKHHFLADFYGLFYHSLPEEGVLTLEELHGLLRDVWLTRHDAELEEEKASRRKGRPKSVKEVKLEEIKLRESEEYRTGFEVIDLTHRPTVDLFRRWDQKEVAFIQLLRFIRISSANPGSIVISRPGKHHSMVESVEPNLTDVEMIDS</sequence>
<dbReference type="PANTHER" id="PTHR13349:SF2">
    <property type="entry name" value="TRANSLATION MACHINERY-ASSOCIATED PROTEIN 16"/>
    <property type="match status" value="1"/>
</dbReference>